<dbReference type="RefSeq" id="WP_157541977.1">
    <property type="nucleotide sequence ID" value="NZ_WQLA01000004.1"/>
</dbReference>
<dbReference type="OrthoDB" id="1523762at2"/>
<evidence type="ECO:0000313" key="4">
    <source>
        <dbReference type="Proteomes" id="UP000434850"/>
    </source>
</evidence>
<evidence type="ECO:0000313" key="3">
    <source>
        <dbReference type="EMBL" id="MVN91648.1"/>
    </source>
</evidence>
<evidence type="ECO:0000256" key="1">
    <source>
        <dbReference type="PROSITE-ProRule" id="PRU00703"/>
    </source>
</evidence>
<keyword evidence="4" id="KW-1185">Reference proteome</keyword>
<dbReference type="PROSITE" id="PS51371">
    <property type="entry name" value="CBS"/>
    <property type="match status" value="1"/>
</dbReference>
<protein>
    <submittedName>
        <fullName evidence="3">CBS domain-containing protein</fullName>
    </submittedName>
</protein>
<keyword evidence="1" id="KW-0129">CBS domain</keyword>
<sequence>MLAIELAANTIPPVTTTDSIQLAIDRMAEFKVRHLPVVNDQLFIGLLAEADITDPDHSLPISSLQQLHVNTFVYEDKHVYDAVRMFYEHNLTIVPVLGPNKTYDGVINQYAMNAYFGEITAIAQPGGIIVLEVSNRENSMSQMAQIVESDNAQILSSYARNFPDSTRMEVTLKLNKADISSINAAFLRYGYDVKATFNHNDDDDDSMNRYESFMNYLNM</sequence>
<feature type="domain" description="CBS" evidence="2">
    <location>
        <begin position="7"/>
        <end position="63"/>
    </location>
</feature>
<name>A0A6I4ICR7_9SPHI</name>
<dbReference type="Pfam" id="PF00571">
    <property type="entry name" value="CBS"/>
    <property type="match status" value="1"/>
</dbReference>
<dbReference type="AlphaFoldDB" id="A0A6I4ICR7"/>
<dbReference type="Gene3D" id="3.10.580.10">
    <property type="entry name" value="CBS-domain"/>
    <property type="match status" value="1"/>
</dbReference>
<proteinExistence type="predicted"/>
<evidence type="ECO:0000259" key="2">
    <source>
        <dbReference type="PROSITE" id="PS51371"/>
    </source>
</evidence>
<dbReference type="Proteomes" id="UP000434850">
    <property type="component" value="Unassembled WGS sequence"/>
</dbReference>
<organism evidence="3 4">
    <name type="scientific">Mucilaginibacter aquatilis</name>
    <dbReference type="NCBI Taxonomy" id="1517760"/>
    <lineage>
        <taxon>Bacteria</taxon>
        <taxon>Pseudomonadati</taxon>
        <taxon>Bacteroidota</taxon>
        <taxon>Sphingobacteriia</taxon>
        <taxon>Sphingobacteriales</taxon>
        <taxon>Sphingobacteriaceae</taxon>
        <taxon>Mucilaginibacter</taxon>
    </lineage>
</organism>
<dbReference type="SUPFAM" id="SSF54631">
    <property type="entry name" value="CBS-domain pair"/>
    <property type="match status" value="1"/>
</dbReference>
<comment type="caution">
    <text evidence="3">The sequence shown here is derived from an EMBL/GenBank/DDBJ whole genome shotgun (WGS) entry which is preliminary data.</text>
</comment>
<dbReference type="EMBL" id="WQLA01000004">
    <property type="protein sequence ID" value="MVN91648.1"/>
    <property type="molecule type" value="Genomic_DNA"/>
</dbReference>
<dbReference type="InterPro" id="IPR046342">
    <property type="entry name" value="CBS_dom_sf"/>
</dbReference>
<reference evidence="3 4" key="1">
    <citation type="submission" date="2019-12" db="EMBL/GenBank/DDBJ databases">
        <title>Mucilaginibacter sp. HME9299 genome sequencing and assembly.</title>
        <authorList>
            <person name="Kang H."/>
            <person name="Kim H."/>
            <person name="Joh K."/>
        </authorList>
    </citation>
    <scope>NUCLEOTIDE SEQUENCE [LARGE SCALE GENOMIC DNA]</scope>
    <source>
        <strain evidence="3 4">HME9299</strain>
    </source>
</reference>
<accession>A0A6I4ICR7</accession>
<gene>
    <name evidence="3" type="ORF">GO816_10980</name>
</gene>
<dbReference type="InterPro" id="IPR000644">
    <property type="entry name" value="CBS_dom"/>
</dbReference>